<proteinExistence type="predicted"/>
<sequence length="86" mass="9647">MRFIDRPLDLVALDAVLDAMARAPGTPETQQLVIELQVLVEEARRAFDRAPWDDRIVTRWRALEAAIRTGRDGSPAPPDAEPGWRA</sequence>
<evidence type="ECO:0000313" key="1">
    <source>
        <dbReference type="EMBL" id="MCP8937093.1"/>
    </source>
</evidence>
<accession>A0ABT1L7X0</accession>
<dbReference type="Proteomes" id="UP001205890">
    <property type="component" value="Unassembled WGS sequence"/>
</dbReference>
<dbReference type="EMBL" id="JANCLU010000001">
    <property type="protein sequence ID" value="MCP8937093.1"/>
    <property type="molecule type" value="Genomic_DNA"/>
</dbReference>
<evidence type="ECO:0008006" key="3">
    <source>
        <dbReference type="Google" id="ProtNLM"/>
    </source>
</evidence>
<organism evidence="1 2">
    <name type="scientific">Alsobacter ponti</name>
    <dbReference type="NCBI Taxonomy" id="2962936"/>
    <lineage>
        <taxon>Bacteria</taxon>
        <taxon>Pseudomonadati</taxon>
        <taxon>Pseudomonadota</taxon>
        <taxon>Alphaproteobacteria</taxon>
        <taxon>Hyphomicrobiales</taxon>
        <taxon>Alsobacteraceae</taxon>
        <taxon>Alsobacter</taxon>
    </lineage>
</organism>
<comment type="caution">
    <text evidence="1">The sequence shown here is derived from an EMBL/GenBank/DDBJ whole genome shotgun (WGS) entry which is preliminary data.</text>
</comment>
<reference evidence="1 2" key="1">
    <citation type="submission" date="2022-07" db="EMBL/GenBank/DDBJ databases">
        <authorList>
            <person name="Li W.-J."/>
            <person name="Deng Q.-Q."/>
        </authorList>
    </citation>
    <scope>NUCLEOTIDE SEQUENCE [LARGE SCALE GENOMIC DNA]</scope>
    <source>
        <strain evidence="1 2">SYSU M60028</strain>
    </source>
</reference>
<name>A0ABT1L7X0_9HYPH</name>
<dbReference type="RefSeq" id="WP_254737690.1">
    <property type="nucleotide sequence ID" value="NZ_JANCLU010000001.1"/>
</dbReference>
<evidence type="ECO:0000313" key="2">
    <source>
        <dbReference type="Proteomes" id="UP001205890"/>
    </source>
</evidence>
<gene>
    <name evidence="1" type="ORF">NK718_01050</name>
</gene>
<keyword evidence="2" id="KW-1185">Reference proteome</keyword>
<protein>
    <recommendedName>
        <fullName evidence="3">Addiction module protein</fullName>
    </recommendedName>
</protein>